<dbReference type="AlphaFoldDB" id="A0AA35VHD3"/>
<reference evidence="1" key="1">
    <citation type="submission" date="2023-04" db="EMBL/GenBank/DDBJ databases">
        <authorList>
            <person name="Vijverberg K."/>
            <person name="Xiong W."/>
            <person name="Schranz E."/>
        </authorList>
    </citation>
    <scope>NUCLEOTIDE SEQUENCE</scope>
</reference>
<gene>
    <name evidence="1" type="ORF">LSALG_LOCUS3682</name>
</gene>
<proteinExistence type="predicted"/>
<organism evidence="1 2">
    <name type="scientific">Lactuca saligna</name>
    <name type="common">Willowleaf lettuce</name>
    <dbReference type="NCBI Taxonomy" id="75948"/>
    <lineage>
        <taxon>Eukaryota</taxon>
        <taxon>Viridiplantae</taxon>
        <taxon>Streptophyta</taxon>
        <taxon>Embryophyta</taxon>
        <taxon>Tracheophyta</taxon>
        <taxon>Spermatophyta</taxon>
        <taxon>Magnoliopsida</taxon>
        <taxon>eudicotyledons</taxon>
        <taxon>Gunneridae</taxon>
        <taxon>Pentapetalae</taxon>
        <taxon>asterids</taxon>
        <taxon>campanulids</taxon>
        <taxon>Asterales</taxon>
        <taxon>Asteraceae</taxon>
        <taxon>Cichorioideae</taxon>
        <taxon>Cichorieae</taxon>
        <taxon>Lactucinae</taxon>
        <taxon>Lactuca</taxon>
    </lineage>
</organism>
<keyword evidence="2" id="KW-1185">Reference proteome</keyword>
<name>A0AA35VHD3_LACSI</name>
<dbReference type="Proteomes" id="UP001177003">
    <property type="component" value="Chromosome 0"/>
</dbReference>
<sequence>MVDGGFSTPTVITGKMVDYGDFNGVQCAFPSTVGVGLSMEYHTCGRGGDDGEPCTIHSACFSIKNGSRQQWGEMSSSGGDSRGKWRLKRTSLLVPFSIEANISLFHFINLANTGKWKGLMIVVDGDKQVVYSGSSRMKESG</sequence>
<evidence type="ECO:0000313" key="1">
    <source>
        <dbReference type="EMBL" id="CAI9262972.1"/>
    </source>
</evidence>
<protein>
    <submittedName>
        <fullName evidence="1">Uncharacterized protein</fullName>
    </submittedName>
</protein>
<accession>A0AA35VHD3</accession>
<dbReference type="EMBL" id="OX465086">
    <property type="protein sequence ID" value="CAI9262972.1"/>
    <property type="molecule type" value="Genomic_DNA"/>
</dbReference>
<evidence type="ECO:0000313" key="2">
    <source>
        <dbReference type="Proteomes" id="UP001177003"/>
    </source>
</evidence>